<accession>A0A9W9UCW6</accession>
<evidence type="ECO:0000313" key="2">
    <source>
        <dbReference type="EMBL" id="KAJ5330844.1"/>
    </source>
</evidence>
<evidence type="ECO:0000313" key="3">
    <source>
        <dbReference type="Proteomes" id="UP001147746"/>
    </source>
</evidence>
<comment type="caution">
    <text evidence="2">The sequence shown here is derived from an EMBL/GenBank/DDBJ whole genome shotgun (WGS) entry which is preliminary data.</text>
</comment>
<evidence type="ECO:0000259" key="1">
    <source>
        <dbReference type="Pfam" id="PF00561"/>
    </source>
</evidence>
<dbReference type="InterPro" id="IPR000073">
    <property type="entry name" value="AB_hydrolase_1"/>
</dbReference>
<dbReference type="InterPro" id="IPR029058">
    <property type="entry name" value="AB_hydrolase_fold"/>
</dbReference>
<keyword evidence="2" id="KW-0378">Hydrolase</keyword>
<dbReference type="GO" id="GO:0016787">
    <property type="term" value="F:hydrolase activity"/>
    <property type="evidence" value="ECO:0007669"/>
    <property type="project" value="UniProtKB-KW"/>
</dbReference>
<dbReference type="InterPro" id="IPR050471">
    <property type="entry name" value="AB_hydrolase"/>
</dbReference>
<feature type="domain" description="AB hydrolase-1" evidence="1">
    <location>
        <begin position="28"/>
        <end position="173"/>
    </location>
</feature>
<dbReference type="GO" id="GO:0017000">
    <property type="term" value="P:antibiotic biosynthetic process"/>
    <property type="evidence" value="ECO:0007669"/>
    <property type="project" value="UniProtKB-ARBA"/>
</dbReference>
<gene>
    <name evidence="2" type="ORF">N7476_000627</name>
</gene>
<dbReference type="EMBL" id="JAPZBO010000001">
    <property type="protein sequence ID" value="KAJ5330844.1"/>
    <property type="molecule type" value="Genomic_DNA"/>
</dbReference>
<sequence>MEHLTLPSGRVLAWKTYEASEHTPARKAIFYFHGFPGCALEASYLRSYLQKHNARCIAIDRPGMGNSTYYARTITDWPSDVLAVADHLNLPQFYILGISGGAPYALACANSIPRADGTTGRLRGVAVVSGIYPTTLSMAGMLPELRTLLFFGAWLPRFATGALLDFLIGRAARNVDPKVLEDRMDQVMASRPETERGVWTDGNVRAAALESTRGAFRQGGAGAGAGAGVAMELMLLGDWGFRLEDIDGRDVKLWHGRLDHNTPVGMAEEAAVLIGCRTSFGEVDGHMSMSFNHVDEVLKDLLERSKEFVISGWSIVLV</sequence>
<dbReference type="AlphaFoldDB" id="A0A9W9UCW6"/>
<name>A0A9W9UCW6_9EURO</name>
<dbReference type="GO" id="GO:0072330">
    <property type="term" value="P:monocarboxylic acid biosynthetic process"/>
    <property type="evidence" value="ECO:0007669"/>
    <property type="project" value="UniProtKB-ARBA"/>
</dbReference>
<reference evidence="2" key="2">
    <citation type="journal article" date="2023" name="IMA Fungus">
        <title>Comparative genomic study of the Penicillium genus elucidates a diverse pangenome and 15 lateral gene transfer events.</title>
        <authorList>
            <person name="Petersen C."/>
            <person name="Sorensen T."/>
            <person name="Nielsen M.R."/>
            <person name="Sondergaard T.E."/>
            <person name="Sorensen J.L."/>
            <person name="Fitzpatrick D.A."/>
            <person name="Frisvad J.C."/>
            <person name="Nielsen K.L."/>
        </authorList>
    </citation>
    <scope>NUCLEOTIDE SEQUENCE</scope>
    <source>
        <strain evidence="2">IBT 21472</strain>
    </source>
</reference>
<proteinExistence type="predicted"/>
<dbReference type="PANTHER" id="PTHR43433">
    <property type="entry name" value="HYDROLASE, ALPHA/BETA FOLD FAMILY PROTEIN"/>
    <property type="match status" value="1"/>
</dbReference>
<dbReference type="Pfam" id="PF00561">
    <property type="entry name" value="Abhydrolase_1"/>
    <property type="match status" value="1"/>
</dbReference>
<dbReference type="Gene3D" id="3.40.50.1820">
    <property type="entry name" value="alpha/beta hydrolase"/>
    <property type="match status" value="1"/>
</dbReference>
<organism evidence="2 3">
    <name type="scientific">Penicillium atrosanguineum</name>
    <dbReference type="NCBI Taxonomy" id="1132637"/>
    <lineage>
        <taxon>Eukaryota</taxon>
        <taxon>Fungi</taxon>
        <taxon>Dikarya</taxon>
        <taxon>Ascomycota</taxon>
        <taxon>Pezizomycotina</taxon>
        <taxon>Eurotiomycetes</taxon>
        <taxon>Eurotiomycetidae</taxon>
        <taxon>Eurotiales</taxon>
        <taxon>Aspergillaceae</taxon>
        <taxon>Penicillium</taxon>
    </lineage>
</organism>
<dbReference type="PANTHER" id="PTHR43433:SF10">
    <property type="entry name" value="AB HYDROLASE-1 DOMAIN-CONTAINING PROTEIN"/>
    <property type="match status" value="1"/>
</dbReference>
<dbReference type="Proteomes" id="UP001147746">
    <property type="component" value="Unassembled WGS sequence"/>
</dbReference>
<reference evidence="2" key="1">
    <citation type="submission" date="2022-12" db="EMBL/GenBank/DDBJ databases">
        <authorList>
            <person name="Petersen C."/>
        </authorList>
    </citation>
    <scope>NUCLEOTIDE SEQUENCE</scope>
    <source>
        <strain evidence="2">IBT 21472</strain>
    </source>
</reference>
<protein>
    <submittedName>
        <fullName evidence="2">Alpha/beta hydrolase fold domain-containing protein</fullName>
    </submittedName>
</protein>
<keyword evidence="3" id="KW-1185">Reference proteome</keyword>
<dbReference type="SUPFAM" id="SSF53474">
    <property type="entry name" value="alpha/beta-Hydrolases"/>
    <property type="match status" value="1"/>
</dbReference>